<gene>
    <name evidence="2" type="ORF">D8674_027036</name>
</gene>
<protein>
    <submittedName>
        <fullName evidence="2">La-related protein 6C-like</fullName>
    </submittedName>
</protein>
<dbReference type="InterPro" id="IPR009818">
    <property type="entry name" value="PAM2_motif"/>
</dbReference>
<feature type="region of interest" description="Disordered" evidence="1">
    <location>
        <begin position="80"/>
        <end position="101"/>
    </location>
</feature>
<reference evidence="2 3" key="3">
    <citation type="submission" date="2019-11" db="EMBL/GenBank/DDBJ databases">
        <title>A de novo genome assembly of a pear dwarfing rootstock.</title>
        <authorList>
            <person name="Wang F."/>
            <person name="Wang J."/>
            <person name="Li S."/>
            <person name="Zhang Y."/>
            <person name="Fang M."/>
            <person name="Ma L."/>
            <person name="Zhao Y."/>
            <person name="Jiang S."/>
        </authorList>
    </citation>
    <scope>NUCLEOTIDE SEQUENCE [LARGE SCALE GENOMIC DNA]</scope>
    <source>
        <strain evidence="2">S2</strain>
        <tissue evidence="2">Leaf</tissue>
    </source>
</reference>
<dbReference type="AlphaFoldDB" id="A0A5N5IDD4"/>
<organism evidence="2 3">
    <name type="scientific">Pyrus ussuriensis x Pyrus communis</name>
    <dbReference type="NCBI Taxonomy" id="2448454"/>
    <lineage>
        <taxon>Eukaryota</taxon>
        <taxon>Viridiplantae</taxon>
        <taxon>Streptophyta</taxon>
        <taxon>Embryophyta</taxon>
        <taxon>Tracheophyta</taxon>
        <taxon>Spermatophyta</taxon>
        <taxon>Magnoliopsida</taxon>
        <taxon>eudicotyledons</taxon>
        <taxon>Gunneridae</taxon>
        <taxon>Pentapetalae</taxon>
        <taxon>rosids</taxon>
        <taxon>fabids</taxon>
        <taxon>Rosales</taxon>
        <taxon>Rosaceae</taxon>
        <taxon>Amygdaloideae</taxon>
        <taxon>Maleae</taxon>
        <taxon>Pyrus</taxon>
    </lineage>
</organism>
<dbReference type="OrthoDB" id="435402at2759"/>
<reference evidence="2 3" key="1">
    <citation type="submission" date="2019-09" db="EMBL/GenBank/DDBJ databases">
        <authorList>
            <person name="Ou C."/>
        </authorList>
    </citation>
    <scope>NUCLEOTIDE SEQUENCE [LARGE SCALE GENOMIC DNA]</scope>
    <source>
        <strain evidence="2">S2</strain>
        <tissue evidence="2">Leaf</tissue>
    </source>
</reference>
<name>A0A5N5IDD4_9ROSA</name>
<accession>A0A5N5IDD4</accession>
<proteinExistence type="predicted"/>
<dbReference type="Pfam" id="PF07145">
    <property type="entry name" value="PAM2"/>
    <property type="match status" value="1"/>
</dbReference>
<reference evidence="3" key="2">
    <citation type="submission" date="2019-10" db="EMBL/GenBank/DDBJ databases">
        <title>A de novo genome assembly of a pear dwarfing rootstock.</title>
        <authorList>
            <person name="Wang F."/>
            <person name="Wang J."/>
            <person name="Li S."/>
            <person name="Zhang Y."/>
            <person name="Fang M."/>
            <person name="Ma L."/>
            <person name="Zhao Y."/>
            <person name="Jiang S."/>
        </authorList>
    </citation>
    <scope>NUCLEOTIDE SEQUENCE [LARGE SCALE GENOMIC DNA]</scope>
</reference>
<evidence type="ECO:0000256" key="1">
    <source>
        <dbReference type="SAM" id="MobiDB-lite"/>
    </source>
</evidence>
<keyword evidence="3" id="KW-1185">Reference proteome</keyword>
<evidence type="ECO:0000313" key="3">
    <source>
        <dbReference type="Proteomes" id="UP000327157"/>
    </source>
</evidence>
<feature type="compositionally biased region" description="Low complexity" evidence="1">
    <location>
        <begin position="80"/>
        <end position="90"/>
    </location>
</feature>
<dbReference type="EMBL" id="SMOL01000004">
    <property type="protein sequence ID" value="KAB2636502.1"/>
    <property type="molecule type" value="Genomic_DNA"/>
</dbReference>
<comment type="caution">
    <text evidence="2">The sequence shown here is derived from an EMBL/GenBank/DDBJ whole genome shotgun (WGS) entry which is preliminary data.</text>
</comment>
<evidence type="ECO:0000313" key="2">
    <source>
        <dbReference type="EMBL" id="KAB2636502.1"/>
    </source>
</evidence>
<dbReference type="Proteomes" id="UP000327157">
    <property type="component" value="Chromosome 5"/>
</dbReference>
<sequence>MAQVQPSREKTQEVLEMEVKENPRSPSFKFNAQAPEFVPRSHAPMPISGYFNPCFHFLRDTASPDWFYVEDQELHPYLISNNPNINPLSNRSKNTIPDDLQ</sequence>